<feature type="transmembrane region" description="Helical" evidence="1">
    <location>
        <begin position="45"/>
        <end position="62"/>
    </location>
</feature>
<organism evidence="2 3">
    <name type="scientific">Splendidivirga corallicola</name>
    <dbReference type="NCBI Taxonomy" id="3051826"/>
    <lineage>
        <taxon>Bacteria</taxon>
        <taxon>Pseudomonadati</taxon>
        <taxon>Bacteroidota</taxon>
        <taxon>Cytophagia</taxon>
        <taxon>Cytophagales</taxon>
        <taxon>Splendidivirgaceae</taxon>
        <taxon>Splendidivirga</taxon>
    </lineage>
</organism>
<keyword evidence="1" id="KW-1133">Transmembrane helix</keyword>
<feature type="transmembrane region" description="Helical" evidence="1">
    <location>
        <begin position="95"/>
        <end position="115"/>
    </location>
</feature>
<feature type="transmembrane region" description="Helical" evidence="1">
    <location>
        <begin position="7"/>
        <end position="25"/>
    </location>
</feature>
<dbReference type="RefSeq" id="WP_346754165.1">
    <property type="nucleotide sequence ID" value="NZ_JAUJEA010000010.1"/>
</dbReference>
<evidence type="ECO:0000313" key="2">
    <source>
        <dbReference type="EMBL" id="MDN5204141.1"/>
    </source>
</evidence>
<gene>
    <name evidence="2" type="ORF">QQ008_22300</name>
</gene>
<reference evidence="2" key="1">
    <citation type="submission" date="2023-06" db="EMBL/GenBank/DDBJ databases">
        <title>Genomic of Parafulvivirga corallium.</title>
        <authorList>
            <person name="Wang G."/>
        </authorList>
    </citation>
    <scope>NUCLEOTIDE SEQUENCE</scope>
    <source>
        <strain evidence="2">BMA10</strain>
    </source>
</reference>
<name>A0ABT8KTN7_9BACT</name>
<keyword evidence="1" id="KW-0812">Transmembrane</keyword>
<sequence length="122" mass="14195">MNWKRITFSYLIGYLAIGGLGFMLLPEVTLKLFLSTGDYGDIMPRFVGTFMCIVSFLLYNIYKNEDWKYYPVTIYARTPLVLFMGYIYYVSRDLLFLMLIGIVSVGLIPSFVVYFRQKKSNG</sequence>
<feature type="transmembrane region" description="Helical" evidence="1">
    <location>
        <begin position="69"/>
        <end position="89"/>
    </location>
</feature>
<evidence type="ECO:0000256" key="1">
    <source>
        <dbReference type="SAM" id="Phobius"/>
    </source>
</evidence>
<comment type="caution">
    <text evidence="2">The sequence shown here is derived from an EMBL/GenBank/DDBJ whole genome shotgun (WGS) entry which is preliminary data.</text>
</comment>
<keyword evidence="3" id="KW-1185">Reference proteome</keyword>
<accession>A0ABT8KTN7</accession>
<dbReference type="EMBL" id="JAUJEA010000010">
    <property type="protein sequence ID" value="MDN5204141.1"/>
    <property type="molecule type" value="Genomic_DNA"/>
</dbReference>
<protein>
    <submittedName>
        <fullName evidence="2">Uncharacterized protein</fullName>
    </submittedName>
</protein>
<keyword evidence="1" id="KW-0472">Membrane</keyword>
<dbReference type="Proteomes" id="UP001172082">
    <property type="component" value="Unassembled WGS sequence"/>
</dbReference>
<evidence type="ECO:0000313" key="3">
    <source>
        <dbReference type="Proteomes" id="UP001172082"/>
    </source>
</evidence>
<proteinExistence type="predicted"/>